<feature type="transmembrane region" description="Helical" evidence="1">
    <location>
        <begin position="147"/>
        <end position="171"/>
    </location>
</feature>
<dbReference type="Pfam" id="PF04976">
    <property type="entry name" value="DmsC"/>
    <property type="match status" value="1"/>
</dbReference>
<evidence type="ECO:0000256" key="1">
    <source>
        <dbReference type="SAM" id="Phobius"/>
    </source>
</evidence>
<protein>
    <submittedName>
        <fullName evidence="2">Dimethyl sulfoxide reductase anchor subunit</fullName>
        <ecNumber evidence="2">1.8.5.3</ecNumber>
    </submittedName>
</protein>
<feature type="transmembrane region" description="Helical" evidence="1">
    <location>
        <begin position="7"/>
        <end position="27"/>
    </location>
</feature>
<feature type="transmembrane region" description="Helical" evidence="1">
    <location>
        <begin position="177"/>
        <end position="196"/>
    </location>
</feature>
<dbReference type="EC" id="1.8.5.3" evidence="2"/>
<feature type="transmembrane region" description="Helical" evidence="1">
    <location>
        <begin position="84"/>
        <end position="103"/>
    </location>
</feature>
<organism evidence="2 3">
    <name type="scientific">Kiloniella laminariae</name>
    <dbReference type="NCBI Taxonomy" id="454162"/>
    <lineage>
        <taxon>Bacteria</taxon>
        <taxon>Pseudomonadati</taxon>
        <taxon>Pseudomonadota</taxon>
        <taxon>Alphaproteobacteria</taxon>
        <taxon>Rhodospirillales</taxon>
        <taxon>Kiloniellaceae</taxon>
        <taxon>Kiloniella</taxon>
    </lineage>
</organism>
<dbReference type="GO" id="GO:0016491">
    <property type="term" value="F:oxidoreductase activity"/>
    <property type="evidence" value="ECO:0007669"/>
    <property type="project" value="UniProtKB-KW"/>
</dbReference>
<dbReference type="RefSeq" id="WP_269424638.1">
    <property type="nucleotide sequence ID" value="NZ_JAPWGY010000008.1"/>
</dbReference>
<reference evidence="2" key="1">
    <citation type="submission" date="2022-12" db="EMBL/GenBank/DDBJ databases">
        <title>Bacterial isolates from different developmental stages of Nematostella vectensis.</title>
        <authorList>
            <person name="Fraune S."/>
        </authorList>
    </citation>
    <scope>NUCLEOTIDE SEQUENCE</scope>
    <source>
        <strain evidence="2">G21630-S1</strain>
    </source>
</reference>
<gene>
    <name evidence="2" type="ORF">O4H49_17025</name>
</gene>
<feature type="transmembrane region" description="Helical" evidence="1">
    <location>
        <begin position="253"/>
        <end position="274"/>
    </location>
</feature>
<evidence type="ECO:0000313" key="2">
    <source>
        <dbReference type="EMBL" id="MCZ4282493.1"/>
    </source>
</evidence>
<dbReference type="EMBL" id="JAPWGY010000008">
    <property type="protein sequence ID" value="MCZ4282493.1"/>
    <property type="molecule type" value="Genomic_DNA"/>
</dbReference>
<name>A0ABT4LN10_9PROT</name>
<feature type="transmembrane region" description="Helical" evidence="1">
    <location>
        <begin position="39"/>
        <end position="63"/>
    </location>
</feature>
<dbReference type="Proteomes" id="UP001069802">
    <property type="component" value="Unassembled WGS sequence"/>
</dbReference>
<sequence length="317" mass="34343">MHPARSVILFTTASGAGYGMIFLIVLGQLTGLLPLDSTLAFSSFGTAFALIILGLASSTFHLGRPERAWRALTQWRSSWLSREGIFALSTFIPTGLYALLAAFGDGIFGNTMVLLALASLLLCAATVYCTAMIYASLKPVPAWCNHLVPASYLVLALSSGALLLNCILYFHSLNNRITDGITVILLLAGLVTKFLYWQYIAENKGLSSVGTATGLGKMGKVRLLEAAHSEANYLMKEMGFKIARKHSRRLRKITFVCGFILPVFLISVAGLFASTALTNLVITLSILLGTIGVLTERWLFFAEAKHSVSLYYGAEKL</sequence>
<dbReference type="InterPro" id="IPR007059">
    <property type="entry name" value="DmsC"/>
</dbReference>
<dbReference type="PANTHER" id="PTHR38095:SF1">
    <property type="entry name" value="ANAEROBIC DIMETHYL SULFOXIDE REDUCTASE CHAIN YNFH"/>
    <property type="match status" value="1"/>
</dbReference>
<keyword evidence="1" id="KW-0472">Membrane</keyword>
<feature type="transmembrane region" description="Helical" evidence="1">
    <location>
        <begin position="115"/>
        <end position="135"/>
    </location>
</feature>
<keyword evidence="1" id="KW-1133">Transmembrane helix</keyword>
<keyword evidence="1" id="KW-0812">Transmembrane</keyword>
<keyword evidence="3" id="KW-1185">Reference proteome</keyword>
<keyword evidence="2" id="KW-0560">Oxidoreductase</keyword>
<proteinExistence type="predicted"/>
<dbReference type="PANTHER" id="PTHR38095">
    <property type="entry name" value="ANAEROBIC DIMETHYL SULFOXIDE REDUCTASE CHAIN YNFH"/>
    <property type="match status" value="1"/>
</dbReference>
<evidence type="ECO:0000313" key="3">
    <source>
        <dbReference type="Proteomes" id="UP001069802"/>
    </source>
</evidence>
<comment type="caution">
    <text evidence="2">The sequence shown here is derived from an EMBL/GenBank/DDBJ whole genome shotgun (WGS) entry which is preliminary data.</text>
</comment>
<accession>A0ABT4LN10</accession>
<feature type="transmembrane region" description="Helical" evidence="1">
    <location>
        <begin position="280"/>
        <end position="300"/>
    </location>
</feature>